<dbReference type="Proteomes" id="UP001234178">
    <property type="component" value="Unassembled WGS sequence"/>
</dbReference>
<gene>
    <name evidence="2" type="ORF">OUZ56_017032</name>
</gene>
<feature type="coiled-coil region" evidence="1">
    <location>
        <begin position="17"/>
        <end position="44"/>
    </location>
</feature>
<keyword evidence="3" id="KW-1185">Reference proteome</keyword>
<name>A0ABR0AS10_9CRUS</name>
<protein>
    <submittedName>
        <fullName evidence="2">Uncharacterized protein</fullName>
    </submittedName>
</protein>
<organism evidence="2 3">
    <name type="scientific">Daphnia magna</name>
    <dbReference type="NCBI Taxonomy" id="35525"/>
    <lineage>
        <taxon>Eukaryota</taxon>
        <taxon>Metazoa</taxon>
        <taxon>Ecdysozoa</taxon>
        <taxon>Arthropoda</taxon>
        <taxon>Crustacea</taxon>
        <taxon>Branchiopoda</taxon>
        <taxon>Diplostraca</taxon>
        <taxon>Cladocera</taxon>
        <taxon>Anomopoda</taxon>
        <taxon>Daphniidae</taxon>
        <taxon>Daphnia</taxon>
    </lineage>
</organism>
<comment type="caution">
    <text evidence="2">The sequence shown here is derived from an EMBL/GenBank/DDBJ whole genome shotgun (WGS) entry which is preliminary data.</text>
</comment>
<evidence type="ECO:0000313" key="3">
    <source>
        <dbReference type="Proteomes" id="UP001234178"/>
    </source>
</evidence>
<accession>A0ABR0AS10</accession>
<evidence type="ECO:0000256" key="1">
    <source>
        <dbReference type="SAM" id="Coils"/>
    </source>
</evidence>
<evidence type="ECO:0000313" key="2">
    <source>
        <dbReference type="EMBL" id="KAK4027891.1"/>
    </source>
</evidence>
<dbReference type="EMBL" id="JAOYFB010000038">
    <property type="protein sequence ID" value="KAK4027891.1"/>
    <property type="molecule type" value="Genomic_DNA"/>
</dbReference>
<keyword evidence="1" id="KW-0175">Coiled coil</keyword>
<reference evidence="2 3" key="1">
    <citation type="journal article" date="2023" name="Nucleic Acids Res.">
        <title>The hologenome of Daphnia magna reveals possible DNA methylation and microbiome-mediated evolution of the host genome.</title>
        <authorList>
            <person name="Chaturvedi A."/>
            <person name="Li X."/>
            <person name="Dhandapani V."/>
            <person name="Marshall H."/>
            <person name="Kissane S."/>
            <person name="Cuenca-Cambronero M."/>
            <person name="Asole G."/>
            <person name="Calvet F."/>
            <person name="Ruiz-Romero M."/>
            <person name="Marangio P."/>
            <person name="Guigo R."/>
            <person name="Rago D."/>
            <person name="Mirbahai L."/>
            <person name="Eastwood N."/>
            <person name="Colbourne J.K."/>
            <person name="Zhou J."/>
            <person name="Mallon E."/>
            <person name="Orsini L."/>
        </authorList>
    </citation>
    <scope>NUCLEOTIDE SEQUENCE [LARGE SCALE GENOMIC DNA]</scope>
    <source>
        <strain evidence="2">LRV0_1</strain>
    </source>
</reference>
<sequence>MVLFHEIRYDMEAKRLKNEVSQKLKEEQHKLRKLSKMNKTVRKTVTSDYTFPIVDNVLEGML</sequence>
<proteinExistence type="predicted"/>